<feature type="domain" description="ABC-type transport auxiliary lipoprotein component" evidence="2">
    <location>
        <begin position="34"/>
        <end position="166"/>
    </location>
</feature>
<organism evidence="3 4">
    <name type="scientific">Pseudomonas fluorescens</name>
    <dbReference type="NCBI Taxonomy" id="294"/>
    <lineage>
        <taxon>Bacteria</taxon>
        <taxon>Pseudomonadati</taxon>
        <taxon>Pseudomonadota</taxon>
        <taxon>Gammaproteobacteria</taxon>
        <taxon>Pseudomonadales</taxon>
        <taxon>Pseudomonadaceae</taxon>
        <taxon>Pseudomonas</taxon>
    </lineage>
</organism>
<evidence type="ECO:0000256" key="1">
    <source>
        <dbReference type="SAM" id="SignalP"/>
    </source>
</evidence>
<dbReference type="Pfam" id="PF03886">
    <property type="entry name" value="ABC_trans_aux"/>
    <property type="match status" value="1"/>
</dbReference>
<dbReference type="AlphaFoldDB" id="A0A5E6PF67"/>
<dbReference type="SUPFAM" id="SSF159594">
    <property type="entry name" value="XCC0632-like"/>
    <property type="match status" value="1"/>
</dbReference>
<feature type="chain" id="PRO_5022719011" description="ABC-type transport auxiliary lipoprotein component domain-containing protein" evidence="1">
    <location>
        <begin position="18"/>
        <end position="187"/>
    </location>
</feature>
<keyword evidence="1" id="KW-0732">Signal</keyword>
<accession>A0A5E6PF67</accession>
<protein>
    <recommendedName>
        <fullName evidence="2">ABC-type transport auxiliary lipoprotein component domain-containing protein</fullName>
    </recommendedName>
</protein>
<feature type="signal peptide" evidence="1">
    <location>
        <begin position="1"/>
        <end position="17"/>
    </location>
</feature>
<reference evidence="3 4" key="1">
    <citation type="submission" date="2019-09" db="EMBL/GenBank/DDBJ databases">
        <authorList>
            <person name="Chandra G."/>
            <person name="Truman W A."/>
        </authorList>
    </citation>
    <scope>NUCLEOTIDE SEQUENCE [LARGE SCALE GENOMIC DNA]</scope>
    <source>
        <strain evidence="3">PS631</strain>
    </source>
</reference>
<dbReference type="PROSITE" id="PS51257">
    <property type="entry name" value="PROKAR_LIPOPROTEIN"/>
    <property type="match status" value="1"/>
</dbReference>
<dbReference type="Proteomes" id="UP000399692">
    <property type="component" value="Unassembled WGS sequence"/>
</dbReference>
<dbReference type="OrthoDB" id="5949767at2"/>
<evidence type="ECO:0000313" key="4">
    <source>
        <dbReference type="Proteomes" id="UP000399692"/>
    </source>
</evidence>
<dbReference type="RefSeq" id="WP_150569047.1">
    <property type="nucleotide sequence ID" value="NZ_CABVHF010000001.1"/>
</dbReference>
<dbReference type="EMBL" id="CABVHF010000001">
    <property type="protein sequence ID" value="VVM41741.1"/>
    <property type="molecule type" value="Genomic_DNA"/>
</dbReference>
<dbReference type="Gene3D" id="3.40.50.10610">
    <property type="entry name" value="ABC-type transport auxiliary lipoprotein component"/>
    <property type="match status" value="1"/>
</dbReference>
<evidence type="ECO:0000313" key="3">
    <source>
        <dbReference type="EMBL" id="VVM41741.1"/>
    </source>
</evidence>
<name>A0A5E6PF67_PSEFL</name>
<dbReference type="InterPro" id="IPR005586">
    <property type="entry name" value="ABC_trans_aux"/>
</dbReference>
<proteinExistence type="predicted"/>
<gene>
    <name evidence="3" type="ORF">PS631_00325</name>
</gene>
<evidence type="ECO:0000259" key="2">
    <source>
        <dbReference type="Pfam" id="PF03886"/>
    </source>
</evidence>
<sequence length="187" mass="19769" precursor="true">MTSPCKLMLLVTLALMAACRSEPIQFHTLMPTQVSRSPAGSEIAIESVSVPAQVDRAQIVIRQGASGLAILETQWWGASLADELRSALAEQLSSGVPGQQRSVRIIVQRFDSVPGQYALLDTKWRLRVAAGASLDCRSVVQSPAGASIDAVVTAHQRNLMRLASLINQTARNPQAGCAASPSLGPGV</sequence>